<dbReference type="InterPro" id="IPR005467">
    <property type="entry name" value="His_kinase_dom"/>
</dbReference>
<dbReference type="GO" id="GO:0005524">
    <property type="term" value="F:ATP binding"/>
    <property type="evidence" value="ECO:0007669"/>
    <property type="project" value="UniProtKB-KW"/>
</dbReference>
<evidence type="ECO:0000313" key="11">
    <source>
        <dbReference type="Proteomes" id="UP000593802"/>
    </source>
</evidence>
<evidence type="ECO:0000256" key="8">
    <source>
        <dbReference type="ARBA" id="ARBA00023012"/>
    </source>
</evidence>
<dbReference type="EC" id="2.7.13.3" evidence="2"/>
<keyword evidence="11" id="KW-1185">Reference proteome</keyword>
<evidence type="ECO:0000256" key="7">
    <source>
        <dbReference type="ARBA" id="ARBA00022840"/>
    </source>
</evidence>
<evidence type="ECO:0000256" key="3">
    <source>
        <dbReference type="ARBA" id="ARBA00022553"/>
    </source>
</evidence>
<dbReference type="Pfam" id="PF09385">
    <property type="entry name" value="HisK_N"/>
    <property type="match status" value="1"/>
</dbReference>
<feature type="domain" description="Histidine kinase" evidence="9">
    <location>
        <begin position="163"/>
        <end position="369"/>
    </location>
</feature>
<organism evidence="10 11">
    <name type="scientific">Effusibacillus dendaii</name>
    <dbReference type="NCBI Taxonomy" id="2743772"/>
    <lineage>
        <taxon>Bacteria</taxon>
        <taxon>Bacillati</taxon>
        <taxon>Bacillota</taxon>
        <taxon>Bacilli</taxon>
        <taxon>Bacillales</taxon>
        <taxon>Alicyclobacillaceae</taxon>
        <taxon>Effusibacillus</taxon>
    </lineage>
</organism>
<evidence type="ECO:0000256" key="6">
    <source>
        <dbReference type="ARBA" id="ARBA00022777"/>
    </source>
</evidence>
<dbReference type="InterPro" id="IPR036097">
    <property type="entry name" value="HisK_dim/P_sf"/>
</dbReference>
<dbReference type="InterPro" id="IPR004358">
    <property type="entry name" value="Sig_transdc_His_kin-like_C"/>
</dbReference>
<dbReference type="PANTHER" id="PTHR43065">
    <property type="entry name" value="SENSOR HISTIDINE KINASE"/>
    <property type="match status" value="1"/>
</dbReference>
<proteinExistence type="predicted"/>
<dbReference type="Gene3D" id="1.10.490.70">
    <property type="entry name" value="Histidine kinase N-terminal domain"/>
    <property type="match status" value="1"/>
</dbReference>
<reference evidence="10 11" key="1">
    <citation type="submission" date="2020-08" db="EMBL/GenBank/DDBJ databases">
        <title>Complete Genome Sequence of Effusibacillus dendaii Strain skT53, Isolated from Farmland soil.</title>
        <authorList>
            <person name="Konishi T."/>
            <person name="Kawasaki H."/>
        </authorList>
    </citation>
    <scope>NUCLEOTIDE SEQUENCE [LARGE SCALE GENOMIC DNA]</scope>
    <source>
        <strain evidence="11">skT53</strain>
    </source>
</reference>
<dbReference type="SUPFAM" id="SSF47384">
    <property type="entry name" value="Homodimeric domain of signal transducing histidine kinase"/>
    <property type="match status" value="1"/>
</dbReference>
<dbReference type="Gene3D" id="1.10.287.130">
    <property type="match status" value="1"/>
</dbReference>
<evidence type="ECO:0000256" key="2">
    <source>
        <dbReference type="ARBA" id="ARBA00012438"/>
    </source>
</evidence>
<dbReference type="SUPFAM" id="SSF55874">
    <property type="entry name" value="ATPase domain of HSP90 chaperone/DNA topoisomerase II/histidine kinase"/>
    <property type="match status" value="1"/>
</dbReference>
<evidence type="ECO:0000256" key="1">
    <source>
        <dbReference type="ARBA" id="ARBA00000085"/>
    </source>
</evidence>
<dbReference type="SMART" id="SM00388">
    <property type="entry name" value="HisKA"/>
    <property type="match status" value="1"/>
</dbReference>
<dbReference type="InterPro" id="IPR003661">
    <property type="entry name" value="HisK_dim/P_dom"/>
</dbReference>
<evidence type="ECO:0000313" key="10">
    <source>
        <dbReference type="EMBL" id="BCJ88540.1"/>
    </source>
</evidence>
<accession>A0A7I8DIQ4</accession>
<keyword evidence="4" id="KW-0808">Transferase</keyword>
<dbReference type="InterPro" id="IPR018984">
    <property type="entry name" value="Histidine_kinase_N"/>
</dbReference>
<keyword evidence="3" id="KW-0597">Phosphoprotein</keyword>
<dbReference type="Pfam" id="PF00512">
    <property type="entry name" value="HisKA"/>
    <property type="match status" value="1"/>
</dbReference>
<evidence type="ECO:0000259" key="9">
    <source>
        <dbReference type="PROSITE" id="PS50109"/>
    </source>
</evidence>
<dbReference type="InterPro" id="IPR036890">
    <property type="entry name" value="HATPase_C_sf"/>
</dbReference>
<name>A0A7I8DIQ4_9BACL</name>
<dbReference type="PANTHER" id="PTHR43065:SF10">
    <property type="entry name" value="PEROXIDE STRESS-ACTIVATED HISTIDINE KINASE MAK3"/>
    <property type="match status" value="1"/>
</dbReference>
<dbReference type="PROSITE" id="PS50109">
    <property type="entry name" value="HIS_KIN"/>
    <property type="match status" value="1"/>
</dbReference>
<sequence length="381" mass="43943">MSRVKEQFCVFLENNLEVFLSKWNEIVVISESDMYKDKVYENGRSMVYLVLSYIRGEMSEQQIEKLADQVALELLQANVNIGEFVYNVNLGRSELLRHLSEIEASIEDLQPIIVKINKCFDLFLFFAIRKYTELKNKELEEKNLFINQTHKDRLTILGQMSASFVHEFRNPLTAVMGFTKLLKEKYPELEYIDIIANELEQLNYRITQFLLVSKKEVVTKSKEKFSIQDLIQEILDFIYPSIVNGQVHVHADIDPALWLYGYRDEIRQVIINIILNSIDALENRRGNRKLSVCCKVSNGQLQMCISNNGPAIPARLKQAIFEPFVTTKELGTGIGLYVCKQIIEKHGGWIHCDSSEDITTFSIVFDNHDSTIEAESPVQVV</sequence>
<keyword evidence="8" id="KW-0902">Two-component regulatory system</keyword>
<dbReference type="AlphaFoldDB" id="A0A7I8DIQ4"/>
<dbReference type="Proteomes" id="UP000593802">
    <property type="component" value="Chromosome"/>
</dbReference>
<keyword evidence="6 10" id="KW-0418">Kinase</keyword>
<protein>
    <recommendedName>
        <fullName evidence="2">histidine kinase</fullName>
        <ecNumber evidence="2">2.7.13.3</ecNumber>
    </recommendedName>
</protein>
<keyword evidence="5" id="KW-0547">Nucleotide-binding</keyword>
<dbReference type="PRINTS" id="PR00344">
    <property type="entry name" value="BCTRLSENSOR"/>
</dbReference>
<gene>
    <name evidence="10" type="primary">kinA</name>
    <name evidence="10" type="ORF">skT53_35250</name>
</gene>
<dbReference type="Gene3D" id="3.30.565.10">
    <property type="entry name" value="Histidine kinase-like ATPase, C-terminal domain"/>
    <property type="match status" value="1"/>
</dbReference>
<dbReference type="KEGG" id="eff:skT53_35250"/>
<comment type="catalytic activity">
    <reaction evidence="1">
        <text>ATP + protein L-histidine = ADP + protein N-phospho-L-histidine.</text>
        <dbReference type="EC" id="2.7.13.3"/>
    </reaction>
</comment>
<dbReference type="GO" id="GO:0000155">
    <property type="term" value="F:phosphorelay sensor kinase activity"/>
    <property type="evidence" value="ECO:0007669"/>
    <property type="project" value="InterPro"/>
</dbReference>
<keyword evidence="7" id="KW-0067">ATP-binding</keyword>
<dbReference type="Pfam" id="PF02518">
    <property type="entry name" value="HATPase_c"/>
    <property type="match status" value="1"/>
</dbReference>
<evidence type="ECO:0000256" key="5">
    <source>
        <dbReference type="ARBA" id="ARBA00022741"/>
    </source>
</evidence>
<dbReference type="SMART" id="SM00387">
    <property type="entry name" value="HATPase_c"/>
    <property type="match status" value="1"/>
</dbReference>
<dbReference type="InterPro" id="IPR003594">
    <property type="entry name" value="HATPase_dom"/>
</dbReference>
<dbReference type="CDD" id="cd00082">
    <property type="entry name" value="HisKA"/>
    <property type="match status" value="1"/>
</dbReference>
<evidence type="ECO:0000256" key="4">
    <source>
        <dbReference type="ARBA" id="ARBA00022679"/>
    </source>
</evidence>
<dbReference type="EMBL" id="AP023366">
    <property type="protein sequence ID" value="BCJ88540.1"/>
    <property type="molecule type" value="Genomic_DNA"/>
</dbReference>